<evidence type="ECO:0000256" key="1">
    <source>
        <dbReference type="ARBA" id="ARBA00022614"/>
    </source>
</evidence>
<feature type="region of interest" description="Disordered" evidence="3">
    <location>
        <begin position="62"/>
        <end position="133"/>
    </location>
</feature>
<dbReference type="InterPro" id="IPR003591">
    <property type="entry name" value="Leu-rich_rpt_typical-subtyp"/>
</dbReference>
<keyword evidence="5" id="KW-1185">Reference proteome</keyword>
<feature type="compositionally biased region" description="Low complexity" evidence="3">
    <location>
        <begin position="1302"/>
        <end position="1315"/>
    </location>
</feature>
<feature type="region of interest" description="Disordered" evidence="3">
    <location>
        <begin position="995"/>
        <end position="1315"/>
    </location>
</feature>
<reference evidence="4" key="1">
    <citation type="journal article" date="2020" name="Fungal Divers.">
        <title>Resolving the Mortierellaceae phylogeny through synthesis of multi-gene phylogenetics and phylogenomics.</title>
        <authorList>
            <person name="Vandepol N."/>
            <person name="Liber J."/>
            <person name="Desiro A."/>
            <person name="Na H."/>
            <person name="Kennedy M."/>
            <person name="Barry K."/>
            <person name="Grigoriev I.V."/>
            <person name="Miller A.N."/>
            <person name="O'Donnell K."/>
            <person name="Stajich J.E."/>
            <person name="Bonito G."/>
        </authorList>
    </citation>
    <scope>NUCLEOTIDE SEQUENCE</scope>
    <source>
        <strain evidence="4">BC1065</strain>
    </source>
</reference>
<keyword evidence="1" id="KW-0433">Leucine-rich repeat</keyword>
<dbReference type="Pfam" id="PF13855">
    <property type="entry name" value="LRR_8"/>
    <property type="match status" value="1"/>
</dbReference>
<feature type="compositionally biased region" description="Polar residues" evidence="3">
    <location>
        <begin position="758"/>
        <end position="768"/>
    </location>
</feature>
<dbReference type="PROSITE" id="PS51450">
    <property type="entry name" value="LRR"/>
    <property type="match status" value="1"/>
</dbReference>
<comment type="caution">
    <text evidence="4">The sequence shown here is derived from an EMBL/GenBank/DDBJ whole genome shotgun (WGS) entry which is preliminary data.</text>
</comment>
<feature type="region of interest" description="Disordered" evidence="3">
    <location>
        <begin position="377"/>
        <end position="431"/>
    </location>
</feature>
<name>A0A9P6PS95_9FUNG</name>
<feature type="compositionally biased region" description="Low complexity" evidence="3">
    <location>
        <begin position="1067"/>
        <end position="1082"/>
    </location>
</feature>
<dbReference type="PANTHER" id="PTHR48051:SF1">
    <property type="entry name" value="RAS SUPPRESSOR PROTEIN 1"/>
    <property type="match status" value="1"/>
</dbReference>
<dbReference type="GO" id="GO:0005737">
    <property type="term" value="C:cytoplasm"/>
    <property type="evidence" value="ECO:0007669"/>
    <property type="project" value="TreeGrafter"/>
</dbReference>
<feature type="compositionally biased region" description="Acidic residues" evidence="3">
    <location>
        <begin position="377"/>
        <end position="390"/>
    </location>
</feature>
<feature type="compositionally biased region" description="Low complexity" evidence="3">
    <location>
        <begin position="903"/>
        <end position="916"/>
    </location>
</feature>
<feature type="compositionally biased region" description="Polar residues" evidence="3">
    <location>
        <begin position="91"/>
        <end position="105"/>
    </location>
</feature>
<feature type="compositionally biased region" description="Acidic residues" evidence="3">
    <location>
        <begin position="718"/>
        <end position="733"/>
    </location>
</feature>
<feature type="compositionally biased region" description="Basic and acidic residues" evidence="3">
    <location>
        <begin position="659"/>
        <end position="688"/>
    </location>
</feature>
<accession>A0A9P6PS95</accession>
<feature type="compositionally biased region" description="Low complexity" evidence="3">
    <location>
        <begin position="1007"/>
        <end position="1020"/>
    </location>
</feature>
<protein>
    <submittedName>
        <fullName evidence="4">Uncharacterized protein</fullName>
    </submittedName>
</protein>
<dbReference type="PANTHER" id="PTHR48051">
    <property type="match status" value="1"/>
</dbReference>
<feature type="compositionally biased region" description="Polar residues" evidence="3">
    <location>
        <begin position="1021"/>
        <end position="1032"/>
    </location>
</feature>
<dbReference type="Proteomes" id="UP000807716">
    <property type="component" value="Unassembled WGS sequence"/>
</dbReference>
<feature type="compositionally biased region" description="Acidic residues" evidence="3">
    <location>
        <begin position="793"/>
        <end position="813"/>
    </location>
</feature>
<feature type="compositionally biased region" description="Low complexity" evidence="3">
    <location>
        <begin position="392"/>
        <end position="408"/>
    </location>
</feature>
<dbReference type="SMART" id="SM00364">
    <property type="entry name" value="LRR_BAC"/>
    <property type="match status" value="4"/>
</dbReference>
<evidence type="ECO:0000313" key="5">
    <source>
        <dbReference type="Proteomes" id="UP000807716"/>
    </source>
</evidence>
<feature type="compositionally biased region" description="Low complexity" evidence="3">
    <location>
        <begin position="1266"/>
        <end position="1283"/>
    </location>
</feature>
<sequence length="1392" mass="150778">MRSRKQRHRDPERWLRRQWAPDIVQPSPKTILEMAREAREHHACLFYLPTLDTNGFTTSHAMLFERPLPPPPPPAEHLPAASHTSPACEPQDNTLVADNSSWSTEDANRHDSHDGTDDIEDPSPASNGEETDNHTFTMQITRISDSDRGIVHLAKFDLTSFHIPSPTIPYLSGLVSLRLQDNRLTTVPDAIFRLPCLRELDLSYNQLSTLSGLIALLAPTLEGLYLQSNQLTSLPQQLGRLTRLKILDIADNSLACVPVELKRLVSDSVTNSNSSSHLMNQPTPATAPATTPLSTSAAIAAAAARSHGSTSRGVSSRGLPLRRGTTGSSGTHHSGGGGGGIRGLPSTTGTLASHGHGVIMDQRTGGVFANGAGGLEEVEEDEDENEEDEGVSTSISAPSAIASSTSASVIGGGNREIQEGGDEDEDDEVDATSEMDVLLDTADESGEGGHHDDDYVQIRPGIKCWTRGNRFWQVDHHSPGGQSTSTMGASMYSFSSSSSPSHHHHRQQQQQLQQPATTTGFMGEAGTLGFFVPQQNIMTGGFSQNINGRGEPALSHSRIPTAFDTLASMSSNNNTNTNTTAASFATSGLSHDGHNGGAGASLIHEAAHARKDSYTSSPWTPSLSDLCSQIVGEWLYRDPHFYCTADTCPDKWRQQRLLQQERKGQDQRQRSQRQRERQRQQQQRHEQGEGQQQQRRRRQQNQDDQVCPQKDALNVREEEGEEEVEEGEDDDDDTTQRQQRYERWLAKGKMKAGEDGLGSSNNVTDQQHWTSDGMVSTRAKALHHEYDGSCMDKEDEEAENEEEEVEEEEEDVEAGAGPVDYEQCVIRLLPEWTMEQLGLFKIAELRKSLVAHDRKLRRERREKGDGGGNEYPSSSESSDEDDEEDGRGQGGGGGGGLQRDWKSSTTTSTAQTSAKTRPPSVHPLFRQQRARIAWTVEELEQERDRCSICGQRLFFEGMVWKRVGVLSERVVPLELVACSVACRSRADQEERLKRREAHMRHRRRRWPQPQSPQQQQQQYPNVGSASGESVSPVSVKRGRASTHTMGSSATSSMSIEAGGGGGGNGGSHSSRASIGASSSPAANQESDGTTSTTPTLVPKTPMPRPSSILHGLSLLEGQTNTAGDEDFVPSPTSLTMPSSGGAGGSSNNNTTTTNSNSNSSTTVTRWDSTTSTSSYSQGVEHPRSSSPWPSEDLLQSQPLSQAADSSRVTPTAASFGRATGVSGDGQSREDESWSYFGAATAGGGGDQSGGSGSGGTIRGRDHFVVSPLPKTSFSSNSSPTPRRSGGGGAEGDPLANAAGDVQQPQQQQEQQHSQEPVVFGEGTVETNEPPSIFTRFPPPLPPLIPMTTPVGPSSFVPPTRPYGGVHYSRLIRSECTYLCLVRQNPRTRSFSI</sequence>
<dbReference type="Gene3D" id="3.80.10.10">
    <property type="entry name" value="Ribonuclease Inhibitor"/>
    <property type="match status" value="1"/>
</dbReference>
<feature type="compositionally biased region" description="Polar residues" evidence="3">
    <location>
        <begin position="1184"/>
        <end position="1212"/>
    </location>
</feature>
<dbReference type="SUPFAM" id="SSF52058">
    <property type="entry name" value="L domain-like"/>
    <property type="match status" value="1"/>
</dbReference>
<evidence type="ECO:0000256" key="2">
    <source>
        <dbReference type="ARBA" id="ARBA00022737"/>
    </source>
</evidence>
<feature type="compositionally biased region" description="Polar residues" evidence="3">
    <location>
        <begin position="1041"/>
        <end position="1050"/>
    </location>
</feature>
<gene>
    <name evidence="4" type="ORF">DFQ27_007736</name>
</gene>
<feature type="compositionally biased region" description="Low complexity" evidence="3">
    <location>
        <begin position="270"/>
        <end position="311"/>
    </location>
</feature>
<feature type="region of interest" description="Disordered" evidence="3">
    <location>
        <begin position="270"/>
        <end position="353"/>
    </location>
</feature>
<dbReference type="InterPro" id="IPR032675">
    <property type="entry name" value="LRR_dom_sf"/>
</dbReference>
<dbReference type="EMBL" id="JAAAJB010000617">
    <property type="protein sequence ID" value="KAG0252981.1"/>
    <property type="molecule type" value="Genomic_DNA"/>
</dbReference>
<feature type="compositionally biased region" description="Gly residues" evidence="3">
    <location>
        <begin position="333"/>
        <end position="342"/>
    </location>
</feature>
<feature type="compositionally biased region" description="Low complexity" evidence="3">
    <location>
        <begin position="1089"/>
        <end position="1099"/>
    </location>
</feature>
<dbReference type="OrthoDB" id="1394818at2759"/>
<feature type="region of interest" description="Disordered" evidence="3">
    <location>
        <begin position="788"/>
        <end position="818"/>
    </location>
</feature>
<feature type="compositionally biased region" description="Pro residues" evidence="3">
    <location>
        <begin position="67"/>
        <end position="76"/>
    </location>
</feature>
<dbReference type="SMART" id="SM00369">
    <property type="entry name" value="LRR_TYP"/>
    <property type="match status" value="3"/>
</dbReference>
<proteinExistence type="predicted"/>
<dbReference type="InterPro" id="IPR050216">
    <property type="entry name" value="LRR_domain-containing"/>
</dbReference>
<feature type="compositionally biased region" description="Basic and acidic residues" evidence="3">
    <location>
        <begin position="106"/>
        <end position="116"/>
    </location>
</feature>
<feature type="region of interest" description="Disordered" evidence="3">
    <location>
        <begin position="659"/>
        <end position="738"/>
    </location>
</feature>
<feature type="compositionally biased region" description="Low complexity" evidence="3">
    <location>
        <begin position="1145"/>
        <end position="1176"/>
    </location>
</feature>
<keyword evidence="2" id="KW-0677">Repeat</keyword>
<feature type="compositionally biased region" description="Gly residues" evidence="3">
    <location>
        <begin position="1057"/>
        <end position="1066"/>
    </location>
</feature>
<evidence type="ECO:0000313" key="4">
    <source>
        <dbReference type="EMBL" id="KAG0252981.1"/>
    </source>
</evidence>
<feature type="compositionally biased region" description="Polar residues" evidence="3">
    <location>
        <begin position="124"/>
        <end position="133"/>
    </location>
</feature>
<feature type="compositionally biased region" description="Gly residues" evidence="3">
    <location>
        <begin position="888"/>
        <end position="897"/>
    </location>
</feature>
<feature type="compositionally biased region" description="Basic residues" evidence="3">
    <location>
        <begin position="995"/>
        <end position="1006"/>
    </location>
</feature>
<feature type="region of interest" description="Disordered" evidence="3">
    <location>
        <begin position="749"/>
        <end position="768"/>
    </location>
</feature>
<feature type="region of interest" description="Disordered" evidence="3">
    <location>
        <begin position="476"/>
        <end position="516"/>
    </location>
</feature>
<feature type="compositionally biased region" description="Acidic residues" evidence="3">
    <location>
        <begin position="419"/>
        <end position="431"/>
    </location>
</feature>
<dbReference type="InterPro" id="IPR001611">
    <property type="entry name" value="Leu-rich_rpt"/>
</dbReference>
<evidence type="ECO:0000256" key="3">
    <source>
        <dbReference type="SAM" id="MobiDB-lite"/>
    </source>
</evidence>
<feature type="compositionally biased region" description="Low complexity" evidence="3">
    <location>
        <begin position="321"/>
        <end position="332"/>
    </location>
</feature>
<feature type="compositionally biased region" description="Gly residues" evidence="3">
    <location>
        <begin position="1240"/>
        <end position="1257"/>
    </location>
</feature>
<feature type="region of interest" description="Disordered" evidence="3">
    <location>
        <begin position="857"/>
        <end position="924"/>
    </location>
</feature>
<organism evidence="4 5">
    <name type="scientific">Actinomortierella ambigua</name>
    <dbReference type="NCBI Taxonomy" id="1343610"/>
    <lineage>
        <taxon>Eukaryota</taxon>
        <taxon>Fungi</taxon>
        <taxon>Fungi incertae sedis</taxon>
        <taxon>Mucoromycota</taxon>
        <taxon>Mortierellomycotina</taxon>
        <taxon>Mortierellomycetes</taxon>
        <taxon>Mortierellales</taxon>
        <taxon>Mortierellaceae</taxon>
        <taxon>Actinomortierella</taxon>
    </lineage>
</organism>